<accession>A0A921S4T7</accession>
<evidence type="ECO:0008006" key="5">
    <source>
        <dbReference type="Google" id="ProtNLM"/>
    </source>
</evidence>
<organism evidence="3 4">
    <name type="scientific">Sorghum bicolor</name>
    <name type="common">Sorghum</name>
    <name type="synonym">Sorghum vulgare</name>
    <dbReference type="NCBI Taxonomy" id="4558"/>
    <lineage>
        <taxon>Eukaryota</taxon>
        <taxon>Viridiplantae</taxon>
        <taxon>Streptophyta</taxon>
        <taxon>Embryophyta</taxon>
        <taxon>Tracheophyta</taxon>
        <taxon>Spermatophyta</taxon>
        <taxon>Magnoliopsida</taxon>
        <taxon>Liliopsida</taxon>
        <taxon>Poales</taxon>
        <taxon>Poaceae</taxon>
        <taxon>PACMAD clade</taxon>
        <taxon>Panicoideae</taxon>
        <taxon>Andropogonodae</taxon>
        <taxon>Andropogoneae</taxon>
        <taxon>Sorghinae</taxon>
        <taxon>Sorghum</taxon>
    </lineage>
</organism>
<name>A0A921S4T7_SORBI</name>
<gene>
    <name evidence="3" type="ORF">BDA96_01G481800</name>
</gene>
<evidence type="ECO:0000256" key="1">
    <source>
        <dbReference type="ARBA" id="ARBA00006765"/>
    </source>
</evidence>
<dbReference type="PANTHER" id="PTHR31495:SF34">
    <property type="entry name" value="OS03G0222600 PROTEIN"/>
    <property type="match status" value="1"/>
</dbReference>
<evidence type="ECO:0000313" key="4">
    <source>
        <dbReference type="Proteomes" id="UP000807115"/>
    </source>
</evidence>
<dbReference type="Pfam" id="PF05042">
    <property type="entry name" value="Caleosin"/>
    <property type="match status" value="1"/>
</dbReference>
<feature type="region of interest" description="Disordered" evidence="2">
    <location>
        <begin position="115"/>
        <end position="136"/>
    </location>
</feature>
<dbReference type="InterPro" id="IPR007736">
    <property type="entry name" value="Caleosin-related"/>
</dbReference>
<dbReference type="AlphaFoldDB" id="A0A921S4T7"/>
<dbReference type="EMBL" id="CM027680">
    <property type="protein sequence ID" value="KAG0552122.1"/>
    <property type="molecule type" value="Genomic_DNA"/>
</dbReference>
<comment type="caution">
    <text evidence="3">The sequence shown here is derived from an EMBL/GenBank/DDBJ whole genome shotgun (WGS) entry which is preliminary data.</text>
</comment>
<dbReference type="PANTHER" id="PTHR31495">
    <property type="entry name" value="PEROXYGENASE 3-RELATED"/>
    <property type="match status" value="1"/>
</dbReference>
<reference evidence="3" key="1">
    <citation type="journal article" date="2019" name="BMC Genomics">
        <title>A new reference genome for Sorghum bicolor reveals high levels of sequence similarity between sweet and grain genotypes: implications for the genetics of sugar metabolism.</title>
        <authorList>
            <person name="Cooper E.A."/>
            <person name="Brenton Z.W."/>
            <person name="Flinn B.S."/>
            <person name="Jenkins J."/>
            <person name="Shu S."/>
            <person name="Flowers D."/>
            <person name="Luo F."/>
            <person name="Wang Y."/>
            <person name="Xia P."/>
            <person name="Barry K."/>
            <person name="Daum C."/>
            <person name="Lipzen A."/>
            <person name="Yoshinaga Y."/>
            <person name="Schmutz J."/>
            <person name="Saski C."/>
            <person name="Vermerris W."/>
            <person name="Kresovich S."/>
        </authorList>
    </citation>
    <scope>NUCLEOTIDE SEQUENCE</scope>
</reference>
<reference evidence="3" key="2">
    <citation type="submission" date="2020-10" db="EMBL/GenBank/DDBJ databases">
        <authorList>
            <person name="Cooper E.A."/>
            <person name="Brenton Z.W."/>
            <person name="Flinn B.S."/>
            <person name="Jenkins J."/>
            <person name="Shu S."/>
            <person name="Flowers D."/>
            <person name="Luo F."/>
            <person name="Wang Y."/>
            <person name="Xia P."/>
            <person name="Barry K."/>
            <person name="Daum C."/>
            <person name="Lipzen A."/>
            <person name="Yoshinaga Y."/>
            <person name="Schmutz J."/>
            <person name="Saski C."/>
            <person name="Vermerris W."/>
            <person name="Kresovich S."/>
        </authorList>
    </citation>
    <scope>NUCLEOTIDE SEQUENCE</scope>
</reference>
<evidence type="ECO:0000313" key="3">
    <source>
        <dbReference type="EMBL" id="KAG0552122.1"/>
    </source>
</evidence>
<comment type="similarity">
    <text evidence="1">Belongs to the caleosin family.</text>
</comment>
<protein>
    <recommendedName>
        <fullName evidence="5">Caleosin</fullName>
    </recommendedName>
</protein>
<evidence type="ECO:0000256" key="2">
    <source>
        <dbReference type="SAM" id="MobiDB-lite"/>
    </source>
</evidence>
<sequence length="354" mass="39729">MMMTRYHFRRGFFWQQSVLVVVPPAAVHAFLALCAVLRVFDRGGRCTACVRQLPPREAFIKSKRSVRRETDIPAQQLVERMSLCVQVVSSLPARSPRLAAVLHLRRSCEFISPRVSMSSYSPPPPPPPSVDTEAPNAPVTRERRLNPDLQEQLPKPYLARALEAVDPSHPQGTKGRDPRGMSVLQQHAAFFDRNGDGVIYPWETFQGLRAIGCGFPLSFVGSILINLFLSYPTQPGWLPSPLLSIHINNIHKGKHGSDSETYDTEGRFDPSKFDAIFSKYGRTHPNALTRDELGSMLQGNRNTYDFPGWLAAAGEWLLLYSLAKDKDGLLQRETVRGLFDGSLFERLQDNKKSS</sequence>
<proteinExistence type="inferred from homology"/>
<dbReference type="Proteomes" id="UP000807115">
    <property type="component" value="Chromosome 1"/>
</dbReference>